<comment type="caution">
    <text evidence="3">The sequence shown here is derived from an EMBL/GenBank/DDBJ whole genome shotgun (WGS) entry which is preliminary data.</text>
</comment>
<dbReference type="Pfam" id="PF01548">
    <property type="entry name" value="DEDD_Tnp_IS110"/>
    <property type="match status" value="1"/>
</dbReference>
<name>A0ABV4MC39_9VIBR</name>
<reference evidence="3 4" key="1">
    <citation type="submission" date="2024-06" db="EMBL/GenBank/DDBJ databases">
        <authorList>
            <person name="Steensen K."/>
            <person name="Seneca J."/>
            <person name="Bartlau N."/>
            <person name="Yu A.X."/>
            <person name="Polz M.F."/>
        </authorList>
    </citation>
    <scope>NUCLEOTIDE SEQUENCE [LARGE SCALE GENOMIC DNA]</scope>
    <source>
        <strain evidence="3 4">FF146</strain>
    </source>
</reference>
<evidence type="ECO:0000259" key="2">
    <source>
        <dbReference type="Pfam" id="PF02371"/>
    </source>
</evidence>
<feature type="domain" description="Transposase IS116/IS110/IS902 C-terminal" evidence="2">
    <location>
        <begin position="212"/>
        <end position="294"/>
    </location>
</feature>
<dbReference type="Pfam" id="PF02371">
    <property type="entry name" value="Transposase_20"/>
    <property type="match status" value="1"/>
</dbReference>
<sequence>MATTTTIGIDLGKSSFHAIGHDLSGKETFRKKLSRTKLLQMLSVHEPVNVAMESCGGSHWLARKCKSYGHTVKLIPAQYVKPYVKTNKNDFIDADAIAEASTRPSMRFTSPKAEEAQVASMVRKVRSSFMKERTACMNRIGAMLLEFGLSLPRGHSHLKKLFAWIELQNEVLPNYLVCELKTQVEYYQYLSEKIELQEKKLRLINKENIRYHLLQTIPGVGPLTAACCVANVADPKDFSNGRNFAAWIGLVPHQHSTGGKSRMLGISKRGNSDLRELFIHAARSILKKTETAEKHFGEWVVNLKRKKPFNVVVVALANKLARIAWSVMVTNKEFSLKI</sequence>
<dbReference type="PANTHER" id="PTHR33055:SF3">
    <property type="entry name" value="PUTATIVE TRANSPOSASE FOR IS117-RELATED"/>
    <property type="match status" value="1"/>
</dbReference>
<feature type="domain" description="Transposase IS110-like N-terminal" evidence="1">
    <location>
        <begin position="7"/>
        <end position="146"/>
    </location>
</feature>
<organism evidence="3 4">
    <name type="scientific">Vibrio cortegadensis</name>
    <dbReference type="NCBI Taxonomy" id="1328770"/>
    <lineage>
        <taxon>Bacteria</taxon>
        <taxon>Pseudomonadati</taxon>
        <taxon>Pseudomonadota</taxon>
        <taxon>Gammaproteobacteria</taxon>
        <taxon>Vibrionales</taxon>
        <taxon>Vibrionaceae</taxon>
        <taxon>Vibrio</taxon>
    </lineage>
</organism>
<dbReference type="RefSeq" id="WP_371731242.1">
    <property type="nucleotide sequence ID" value="NZ_JBGOOT010000071.1"/>
</dbReference>
<dbReference type="PANTHER" id="PTHR33055">
    <property type="entry name" value="TRANSPOSASE FOR INSERTION SEQUENCE ELEMENT IS1111A"/>
    <property type="match status" value="1"/>
</dbReference>
<evidence type="ECO:0000313" key="3">
    <source>
        <dbReference type="EMBL" id="MEZ8197056.1"/>
    </source>
</evidence>
<gene>
    <name evidence="3" type="ORF">ACED38_19590</name>
</gene>
<dbReference type="InterPro" id="IPR003346">
    <property type="entry name" value="Transposase_20"/>
</dbReference>
<dbReference type="InterPro" id="IPR047650">
    <property type="entry name" value="Transpos_IS110"/>
</dbReference>
<keyword evidence="4" id="KW-1185">Reference proteome</keyword>
<proteinExistence type="predicted"/>
<evidence type="ECO:0000259" key="1">
    <source>
        <dbReference type="Pfam" id="PF01548"/>
    </source>
</evidence>
<dbReference type="InterPro" id="IPR002525">
    <property type="entry name" value="Transp_IS110-like_N"/>
</dbReference>
<dbReference type="Proteomes" id="UP001569153">
    <property type="component" value="Unassembled WGS sequence"/>
</dbReference>
<evidence type="ECO:0000313" key="4">
    <source>
        <dbReference type="Proteomes" id="UP001569153"/>
    </source>
</evidence>
<dbReference type="NCBIfam" id="NF033542">
    <property type="entry name" value="transpos_IS110"/>
    <property type="match status" value="1"/>
</dbReference>
<protein>
    <submittedName>
        <fullName evidence="3">IS110 family transposase</fullName>
    </submittedName>
</protein>
<accession>A0ABV4MC39</accession>
<dbReference type="EMBL" id="JBGOOT010000071">
    <property type="protein sequence ID" value="MEZ8197056.1"/>
    <property type="molecule type" value="Genomic_DNA"/>
</dbReference>